<dbReference type="OrthoDB" id="121143at2"/>
<evidence type="ECO:0000313" key="1">
    <source>
        <dbReference type="EMBL" id="REG01809.1"/>
    </source>
</evidence>
<dbReference type="RefSeq" id="WP_116074312.1">
    <property type="nucleotide sequence ID" value="NZ_BONB01000021.1"/>
</dbReference>
<dbReference type="AlphaFoldDB" id="A0A3D9ZX84"/>
<evidence type="ECO:0008006" key="3">
    <source>
        <dbReference type="Google" id="ProtNLM"/>
    </source>
</evidence>
<dbReference type="EMBL" id="QUMQ01000001">
    <property type="protein sequence ID" value="REG01809.1"/>
    <property type="molecule type" value="Genomic_DNA"/>
</dbReference>
<name>A0A3D9ZX84_9ACTN</name>
<comment type="caution">
    <text evidence="1">The sequence shown here is derived from an EMBL/GenBank/DDBJ whole genome shotgun (WGS) entry which is preliminary data.</text>
</comment>
<proteinExistence type="predicted"/>
<protein>
    <recommendedName>
        <fullName evidence="3">ASCH domain-containing protein</fullName>
    </recommendedName>
</protein>
<dbReference type="Proteomes" id="UP000256913">
    <property type="component" value="Unassembled WGS sequence"/>
</dbReference>
<accession>A0A3D9ZX84</accession>
<evidence type="ECO:0000313" key="2">
    <source>
        <dbReference type="Proteomes" id="UP000256913"/>
    </source>
</evidence>
<organism evidence="1 2">
    <name type="scientific">Asanoa ferruginea</name>
    <dbReference type="NCBI Taxonomy" id="53367"/>
    <lineage>
        <taxon>Bacteria</taxon>
        <taxon>Bacillati</taxon>
        <taxon>Actinomycetota</taxon>
        <taxon>Actinomycetes</taxon>
        <taxon>Micromonosporales</taxon>
        <taxon>Micromonosporaceae</taxon>
        <taxon>Asanoa</taxon>
    </lineage>
</organism>
<reference evidence="1 2" key="1">
    <citation type="submission" date="2018-08" db="EMBL/GenBank/DDBJ databases">
        <title>Sequencing the genomes of 1000 actinobacteria strains.</title>
        <authorList>
            <person name="Klenk H.-P."/>
        </authorList>
    </citation>
    <scope>NUCLEOTIDE SEQUENCE [LARGE SCALE GENOMIC DNA]</scope>
    <source>
        <strain evidence="1 2">DSM 44099</strain>
    </source>
</reference>
<keyword evidence="2" id="KW-1185">Reference proteome</keyword>
<gene>
    <name evidence="1" type="ORF">DFJ67_7898</name>
</gene>
<sequence length="191" mass="20657">MRFEQRLRDGISDGTITVALRRWRRPQVVAGGHYRTGQGMVEMLSVEPVAASKLRAADAHAAGFPTLAAFLADVPAGEGRLYLLRFRRLDTPDPRSVLAADADLDDAARAALDARLARLDKASPHGPWTATTLGLVRDHPGVRAPDLAASVGRDTLPFKIDVRKLKALGLTESLLVGYRLSPRGRAYLEAG</sequence>